<organism evidence="1 2">
    <name type="scientific">Romeriopsis navalis LEGE 11480</name>
    <dbReference type="NCBI Taxonomy" id="2777977"/>
    <lineage>
        <taxon>Bacteria</taxon>
        <taxon>Bacillati</taxon>
        <taxon>Cyanobacteriota</taxon>
        <taxon>Cyanophyceae</taxon>
        <taxon>Leptolyngbyales</taxon>
        <taxon>Leptolyngbyaceae</taxon>
        <taxon>Romeriopsis</taxon>
        <taxon>Romeriopsis navalis</taxon>
    </lineage>
</organism>
<proteinExistence type="predicted"/>
<dbReference type="EMBL" id="JADEXQ010000089">
    <property type="protein sequence ID" value="MBE9032122.1"/>
    <property type="molecule type" value="Genomic_DNA"/>
</dbReference>
<evidence type="ECO:0008006" key="3">
    <source>
        <dbReference type="Google" id="ProtNLM"/>
    </source>
</evidence>
<evidence type="ECO:0000313" key="2">
    <source>
        <dbReference type="Proteomes" id="UP000625316"/>
    </source>
</evidence>
<name>A0A928VT78_9CYAN</name>
<keyword evidence="2" id="KW-1185">Reference proteome</keyword>
<reference evidence="1" key="1">
    <citation type="submission" date="2020-10" db="EMBL/GenBank/DDBJ databases">
        <authorList>
            <person name="Castelo-Branco R."/>
            <person name="Eusebio N."/>
            <person name="Adriana R."/>
            <person name="Vieira A."/>
            <person name="Brugerolle De Fraissinette N."/>
            <person name="Rezende De Castro R."/>
            <person name="Schneider M.P."/>
            <person name="Vasconcelos V."/>
            <person name="Leao P.N."/>
        </authorList>
    </citation>
    <scope>NUCLEOTIDE SEQUENCE</scope>
    <source>
        <strain evidence="1">LEGE 11480</strain>
    </source>
</reference>
<dbReference type="AlphaFoldDB" id="A0A928VT78"/>
<accession>A0A928VT78</accession>
<dbReference type="RefSeq" id="WP_264326945.1">
    <property type="nucleotide sequence ID" value="NZ_JADEXQ010000089.1"/>
</dbReference>
<comment type="caution">
    <text evidence="1">The sequence shown here is derived from an EMBL/GenBank/DDBJ whole genome shotgun (WGS) entry which is preliminary data.</text>
</comment>
<gene>
    <name evidence="1" type="ORF">IQ266_20495</name>
</gene>
<sequence>MRIRDVWQSAASTAVVTVVALAGVMLGQSEAAQAQAAYGSYIGIGPAFGLTEGNGPNEDREVSGLINARYKFLELPISVRAQAFIGDGVSLVPTVSYDIPLNWQTDAYIGVGAAVNLTGSTPVGSKTGFAIQPGIDYVLPNSNLVIFGNAVIAFDAYENDGGTAASIQGGVGLRF</sequence>
<evidence type="ECO:0000313" key="1">
    <source>
        <dbReference type="EMBL" id="MBE9032122.1"/>
    </source>
</evidence>
<dbReference type="Proteomes" id="UP000625316">
    <property type="component" value="Unassembled WGS sequence"/>
</dbReference>
<protein>
    <recommendedName>
        <fullName evidence="3">Outer membrane protein beta-barrel domain-containing protein</fullName>
    </recommendedName>
</protein>